<evidence type="ECO:0000313" key="2">
    <source>
        <dbReference type="EMBL" id="KKN39715.1"/>
    </source>
</evidence>
<keyword evidence="1" id="KW-0472">Membrane</keyword>
<evidence type="ECO:0000256" key="1">
    <source>
        <dbReference type="SAM" id="Phobius"/>
    </source>
</evidence>
<feature type="transmembrane region" description="Helical" evidence="1">
    <location>
        <begin position="32"/>
        <end position="54"/>
    </location>
</feature>
<name>A0A0F9Q6U6_9ZZZZ</name>
<organism evidence="2">
    <name type="scientific">marine sediment metagenome</name>
    <dbReference type="NCBI Taxonomy" id="412755"/>
    <lineage>
        <taxon>unclassified sequences</taxon>
        <taxon>metagenomes</taxon>
        <taxon>ecological metagenomes</taxon>
    </lineage>
</organism>
<sequence>MSLEKAVTCGVVGNEVSKQITGSSEPSLSRTAIAVSSGAVAGAAVSGAIVVGLGVASTPVTVPLAVASGLLAGVASLFD</sequence>
<accession>A0A0F9Q6U6</accession>
<keyword evidence="1" id="KW-1133">Transmembrane helix</keyword>
<dbReference type="AlphaFoldDB" id="A0A0F9Q6U6"/>
<proteinExistence type="predicted"/>
<gene>
    <name evidence="2" type="ORF">LCGC14_0740600</name>
</gene>
<comment type="caution">
    <text evidence="2">The sequence shown here is derived from an EMBL/GenBank/DDBJ whole genome shotgun (WGS) entry which is preliminary data.</text>
</comment>
<dbReference type="EMBL" id="LAZR01001747">
    <property type="protein sequence ID" value="KKN39715.1"/>
    <property type="molecule type" value="Genomic_DNA"/>
</dbReference>
<feature type="transmembrane region" description="Helical" evidence="1">
    <location>
        <begin position="60"/>
        <end position="78"/>
    </location>
</feature>
<keyword evidence="1" id="KW-0812">Transmembrane</keyword>
<protein>
    <submittedName>
        <fullName evidence="2">Uncharacterized protein</fullName>
    </submittedName>
</protein>
<reference evidence="2" key="1">
    <citation type="journal article" date="2015" name="Nature">
        <title>Complex archaea that bridge the gap between prokaryotes and eukaryotes.</title>
        <authorList>
            <person name="Spang A."/>
            <person name="Saw J.H."/>
            <person name="Jorgensen S.L."/>
            <person name="Zaremba-Niedzwiedzka K."/>
            <person name="Martijn J."/>
            <person name="Lind A.E."/>
            <person name="van Eijk R."/>
            <person name="Schleper C."/>
            <person name="Guy L."/>
            <person name="Ettema T.J."/>
        </authorList>
    </citation>
    <scope>NUCLEOTIDE SEQUENCE</scope>
</reference>